<accession>A0ACC0BWN6</accession>
<dbReference type="Proteomes" id="UP001060085">
    <property type="component" value="Linkage Group LG02"/>
</dbReference>
<reference evidence="2" key="1">
    <citation type="journal article" date="2023" name="Nat. Plants">
        <title>Single-cell RNA sequencing provides a high-resolution roadmap for understanding the multicellular compartmentation of specialized metabolism.</title>
        <authorList>
            <person name="Sun S."/>
            <person name="Shen X."/>
            <person name="Li Y."/>
            <person name="Li Y."/>
            <person name="Wang S."/>
            <person name="Li R."/>
            <person name="Zhang H."/>
            <person name="Shen G."/>
            <person name="Guo B."/>
            <person name="Wei J."/>
            <person name="Xu J."/>
            <person name="St-Pierre B."/>
            <person name="Chen S."/>
            <person name="Sun C."/>
        </authorList>
    </citation>
    <scope>NUCLEOTIDE SEQUENCE [LARGE SCALE GENOMIC DNA]</scope>
</reference>
<keyword evidence="2" id="KW-1185">Reference proteome</keyword>
<organism evidence="1 2">
    <name type="scientific">Catharanthus roseus</name>
    <name type="common">Madagascar periwinkle</name>
    <name type="synonym">Vinca rosea</name>
    <dbReference type="NCBI Taxonomy" id="4058"/>
    <lineage>
        <taxon>Eukaryota</taxon>
        <taxon>Viridiplantae</taxon>
        <taxon>Streptophyta</taxon>
        <taxon>Embryophyta</taxon>
        <taxon>Tracheophyta</taxon>
        <taxon>Spermatophyta</taxon>
        <taxon>Magnoliopsida</taxon>
        <taxon>eudicotyledons</taxon>
        <taxon>Gunneridae</taxon>
        <taxon>Pentapetalae</taxon>
        <taxon>asterids</taxon>
        <taxon>lamiids</taxon>
        <taxon>Gentianales</taxon>
        <taxon>Apocynaceae</taxon>
        <taxon>Rauvolfioideae</taxon>
        <taxon>Vinceae</taxon>
        <taxon>Catharanthinae</taxon>
        <taxon>Catharanthus</taxon>
    </lineage>
</organism>
<name>A0ACC0BWN6_CATRO</name>
<evidence type="ECO:0000313" key="2">
    <source>
        <dbReference type="Proteomes" id="UP001060085"/>
    </source>
</evidence>
<protein>
    <submittedName>
        <fullName evidence="1">Uncharacterized protein</fullName>
    </submittedName>
</protein>
<comment type="caution">
    <text evidence="1">The sequence shown here is derived from an EMBL/GenBank/DDBJ whole genome shotgun (WGS) entry which is preliminary data.</text>
</comment>
<gene>
    <name evidence="1" type="ORF">M9H77_07898</name>
</gene>
<proteinExistence type="predicted"/>
<dbReference type="EMBL" id="CM044702">
    <property type="protein sequence ID" value="KAI5676948.1"/>
    <property type="molecule type" value="Genomic_DNA"/>
</dbReference>
<evidence type="ECO:0000313" key="1">
    <source>
        <dbReference type="EMBL" id="KAI5676948.1"/>
    </source>
</evidence>
<sequence>MERRLAILIQEVIGLVYLWLLEDGANSSPIEGTRSFGSLIEGFLSMHNKIYIMNPLCPQQVREEQGKMREKMRVENERRKKRISEDKRIEAQDVIDEKSREEKVKSDKNISYQKKQSAMEVKRSSEQESFKEKQGVIDSIPASLEECECRKSVVSIKYTEGKTKESEYLIENHESLKEKQDSISILQRLNYKLWNKAKSLDES</sequence>